<dbReference type="PRINTS" id="PR01165">
    <property type="entry name" value="CYCOXIDASEI"/>
</dbReference>
<keyword evidence="1" id="KW-0679">Respiratory chain</keyword>
<sequence>MAHAPHQEAHAAQAHAAHPEESFFKKYFLSTDHKIISFQYMFTGMAMALIGAFMAYVFRMQLAFPGASVPGFGMVSPRAYNALITNHGSIMIFWVAMPVLLAGFGNYLIPLMIGADDMVFPRINRLSYQLFLLSAVVLVTSLFAPNGGFGGAWTAYPPLSASGTYNLTPAGATMWVIAVALEFVAFLLGGINFIVTSMNSRAKGMRAFDVPLVVWTIVLASILFMASVGPLIAGAVMLLFDQLLGTSFFNPNRGGDPILWQHLFWFFGHPEVYVVLLPAVGIVADVMCVFARKKLFAYKTVIFTPRMANVFTVTTVLISIPIAEMCFLYIATLYGGSIRFSTPMLWALAFLVEFLLGGVTGIYLGASGADIFFHDTYFVVAHFHYTFFPIAIIGTLAGITFWYPKMFGRYMSDVWGKVHFWGTVVPFNGIFIPLFITGAAGEHRRIYDYTHFPELATPELHFLRVFATVSLLVMLAFQPIFLINFIGSMFAGKKSDKNPWKANTFEWSADSPPPHGNFAEMPECHRGPYEYSVEGRTTDYWPQHEPV</sequence>
<comment type="caution">
    <text evidence="4">The sequence shown here is derived from an EMBL/GenBank/DDBJ whole genome shotgun (WGS) entry which is preliminary data.</text>
</comment>
<dbReference type="SUPFAM" id="SSF81442">
    <property type="entry name" value="Cytochrome c oxidase subunit I-like"/>
    <property type="match status" value="1"/>
</dbReference>
<dbReference type="AlphaFoldDB" id="A0A538UAR5"/>
<dbReference type="PANTHER" id="PTHR10422:SF18">
    <property type="entry name" value="CYTOCHROME C OXIDASE SUBUNIT 1"/>
    <property type="match status" value="1"/>
</dbReference>
<proteinExistence type="predicted"/>
<evidence type="ECO:0000256" key="2">
    <source>
        <dbReference type="SAM" id="Phobius"/>
    </source>
</evidence>
<dbReference type="PANTHER" id="PTHR10422">
    <property type="entry name" value="CYTOCHROME C OXIDASE SUBUNIT 1"/>
    <property type="match status" value="1"/>
</dbReference>
<evidence type="ECO:0000256" key="1">
    <source>
        <dbReference type="ARBA" id="ARBA00022660"/>
    </source>
</evidence>
<feature type="transmembrane region" description="Helical" evidence="2">
    <location>
        <begin position="35"/>
        <end position="58"/>
    </location>
</feature>
<dbReference type="InterPro" id="IPR023616">
    <property type="entry name" value="Cyt_c_oxase-like_su1_dom"/>
</dbReference>
<dbReference type="Proteomes" id="UP000319836">
    <property type="component" value="Unassembled WGS sequence"/>
</dbReference>
<dbReference type="GO" id="GO:0022904">
    <property type="term" value="P:respiratory electron transport chain"/>
    <property type="evidence" value="ECO:0007669"/>
    <property type="project" value="TreeGrafter"/>
</dbReference>
<feature type="transmembrane region" description="Helical" evidence="2">
    <location>
        <begin position="462"/>
        <end position="486"/>
    </location>
</feature>
<organism evidence="4 5">
    <name type="scientific">Eiseniibacteriota bacterium</name>
    <dbReference type="NCBI Taxonomy" id="2212470"/>
    <lineage>
        <taxon>Bacteria</taxon>
        <taxon>Candidatus Eiseniibacteriota</taxon>
    </lineage>
</organism>
<feature type="transmembrane region" description="Helical" evidence="2">
    <location>
        <begin position="130"/>
        <end position="153"/>
    </location>
</feature>
<keyword evidence="2" id="KW-0472">Membrane</keyword>
<dbReference type="InterPro" id="IPR036927">
    <property type="entry name" value="Cyt_c_oxase-like_su1_sf"/>
</dbReference>
<dbReference type="GO" id="GO:0009060">
    <property type="term" value="P:aerobic respiration"/>
    <property type="evidence" value="ECO:0007669"/>
    <property type="project" value="InterPro"/>
</dbReference>
<evidence type="ECO:0000313" key="5">
    <source>
        <dbReference type="Proteomes" id="UP000319836"/>
    </source>
</evidence>
<dbReference type="EMBL" id="VBPA01000028">
    <property type="protein sequence ID" value="TMQ72991.1"/>
    <property type="molecule type" value="Genomic_DNA"/>
</dbReference>
<feature type="transmembrane region" description="Helical" evidence="2">
    <location>
        <begin position="344"/>
        <end position="365"/>
    </location>
</feature>
<dbReference type="Gene3D" id="1.20.210.10">
    <property type="entry name" value="Cytochrome c oxidase-like, subunit I domain"/>
    <property type="match status" value="2"/>
</dbReference>
<dbReference type="PROSITE" id="PS50855">
    <property type="entry name" value="COX1"/>
    <property type="match status" value="1"/>
</dbReference>
<keyword evidence="2" id="KW-0812">Transmembrane</keyword>
<keyword evidence="2" id="KW-1133">Transmembrane helix</keyword>
<keyword evidence="1" id="KW-0249">Electron transport</keyword>
<feature type="transmembrane region" description="Helical" evidence="2">
    <location>
        <begin position="90"/>
        <end position="109"/>
    </location>
</feature>
<feature type="transmembrane region" description="Helical" evidence="2">
    <location>
        <begin position="207"/>
        <end position="240"/>
    </location>
</feature>
<name>A0A538UAR5_UNCEI</name>
<evidence type="ECO:0000259" key="3">
    <source>
        <dbReference type="PROSITE" id="PS50855"/>
    </source>
</evidence>
<feature type="transmembrane region" description="Helical" evidence="2">
    <location>
        <begin position="377"/>
        <end position="403"/>
    </location>
</feature>
<protein>
    <submittedName>
        <fullName evidence="4">Cytochrome c oxidase subunit I</fullName>
    </submittedName>
</protein>
<feature type="transmembrane region" description="Helical" evidence="2">
    <location>
        <begin position="418"/>
        <end position="441"/>
    </location>
</feature>
<feature type="transmembrane region" description="Helical" evidence="2">
    <location>
        <begin position="173"/>
        <end position="195"/>
    </location>
</feature>
<feature type="domain" description="Cytochrome oxidase subunit I profile" evidence="3">
    <location>
        <begin position="23"/>
        <end position="525"/>
    </location>
</feature>
<dbReference type="GO" id="GO:0016020">
    <property type="term" value="C:membrane"/>
    <property type="evidence" value="ECO:0007669"/>
    <property type="project" value="InterPro"/>
</dbReference>
<feature type="transmembrane region" description="Helical" evidence="2">
    <location>
        <begin position="310"/>
        <end position="332"/>
    </location>
</feature>
<gene>
    <name evidence="4" type="ORF">E6K80_01295</name>
</gene>
<keyword evidence="1" id="KW-0813">Transport</keyword>
<accession>A0A538UAR5</accession>
<dbReference type="GO" id="GO:0004129">
    <property type="term" value="F:cytochrome-c oxidase activity"/>
    <property type="evidence" value="ECO:0007669"/>
    <property type="project" value="InterPro"/>
</dbReference>
<dbReference type="GO" id="GO:0020037">
    <property type="term" value="F:heme binding"/>
    <property type="evidence" value="ECO:0007669"/>
    <property type="project" value="InterPro"/>
</dbReference>
<dbReference type="Pfam" id="PF00115">
    <property type="entry name" value="COX1"/>
    <property type="match status" value="2"/>
</dbReference>
<feature type="transmembrane region" description="Helical" evidence="2">
    <location>
        <begin position="272"/>
        <end position="290"/>
    </location>
</feature>
<evidence type="ECO:0000313" key="4">
    <source>
        <dbReference type="EMBL" id="TMQ72991.1"/>
    </source>
</evidence>
<dbReference type="GO" id="GO:0015990">
    <property type="term" value="P:electron transport coupled proton transport"/>
    <property type="evidence" value="ECO:0007669"/>
    <property type="project" value="TreeGrafter"/>
</dbReference>
<reference evidence="4 5" key="1">
    <citation type="journal article" date="2019" name="Nat. Microbiol.">
        <title>Mediterranean grassland soil C-N compound turnover is dependent on rainfall and depth, and is mediated by genomically divergent microorganisms.</title>
        <authorList>
            <person name="Diamond S."/>
            <person name="Andeer P.F."/>
            <person name="Li Z."/>
            <person name="Crits-Christoph A."/>
            <person name="Burstein D."/>
            <person name="Anantharaman K."/>
            <person name="Lane K.R."/>
            <person name="Thomas B.C."/>
            <person name="Pan C."/>
            <person name="Northen T.R."/>
            <person name="Banfield J.F."/>
        </authorList>
    </citation>
    <scope>NUCLEOTIDE SEQUENCE [LARGE SCALE GENOMIC DNA]</scope>
    <source>
        <strain evidence="4">WS_10</strain>
    </source>
</reference>
<dbReference type="InterPro" id="IPR000883">
    <property type="entry name" value="Cyt_C_Oxase_1"/>
</dbReference>